<gene>
    <name evidence="1" type="ORF">GP486_000245</name>
</gene>
<protein>
    <submittedName>
        <fullName evidence="1">Uncharacterized protein</fullName>
    </submittedName>
</protein>
<proteinExistence type="predicted"/>
<evidence type="ECO:0000313" key="2">
    <source>
        <dbReference type="Proteomes" id="UP000750711"/>
    </source>
</evidence>
<reference evidence="1" key="1">
    <citation type="submission" date="2021-03" db="EMBL/GenBank/DDBJ databases">
        <title>Comparative genomics and phylogenomic investigation of the class Geoglossomycetes provide insights into ecological specialization and systematics.</title>
        <authorList>
            <person name="Melie T."/>
            <person name="Pirro S."/>
            <person name="Miller A.N."/>
            <person name="Quandt A."/>
        </authorList>
    </citation>
    <scope>NUCLEOTIDE SEQUENCE</scope>
    <source>
        <strain evidence="1">CAQ_001_2017</strain>
    </source>
</reference>
<accession>A0A9P8LJ59</accession>
<evidence type="ECO:0000313" key="1">
    <source>
        <dbReference type="EMBL" id="KAH0566360.1"/>
    </source>
</evidence>
<organism evidence="1 2">
    <name type="scientific">Trichoglossum hirsutum</name>
    <dbReference type="NCBI Taxonomy" id="265104"/>
    <lineage>
        <taxon>Eukaryota</taxon>
        <taxon>Fungi</taxon>
        <taxon>Dikarya</taxon>
        <taxon>Ascomycota</taxon>
        <taxon>Pezizomycotina</taxon>
        <taxon>Geoglossomycetes</taxon>
        <taxon>Geoglossales</taxon>
        <taxon>Geoglossaceae</taxon>
        <taxon>Trichoglossum</taxon>
    </lineage>
</organism>
<dbReference type="EMBL" id="JAGHQM010000013">
    <property type="protein sequence ID" value="KAH0566360.1"/>
    <property type="molecule type" value="Genomic_DNA"/>
</dbReference>
<dbReference type="Proteomes" id="UP000750711">
    <property type="component" value="Unassembled WGS sequence"/>
</dbReference>
<keyword evidence="2" id="KW-1185">Reference proteome</keyword>
<name>A0A9P8LJ59_9PEZI</name>
<comment type="caution">
    <text evidence="1">The sequence shown here is derived from an EMBL/GenBank/DDBJ whole genome shotgun (WGS) entry which is preliminary data.</text>
</comment>
<dbReference type="AlphaFoldDB" id="A0A9P8LJ59"/>
<sequence>MSLVNSTIALKEDIPEKLSGSTGYNRRLSPLNKETESSQILSIFPGSAESLSSTANSTHLQWYGRWLGQQLENVPPFIVDQLGCFPAVFLEIARFTKDNLSIEDITTSLL</sequence>